<reference evidence="1 2" key="1">
    <citation type="submission" date="2023-04" db="EMBL/GenBank/DDBJ databases">
        <title>Forest soil microbial communities from Buena Vista Peninsula, Colon Province, Panama.</title>
        <authorList>
            <person name="Bouskill N."/>
        </authorList>
    </citation>
    <scope>NUCLEOTIDE SEQUENCE [LARGE SCALE GENOMIC DNA]</scope>
    <source>
        <strain evidence="1 2">CFH S0262</strain>
    </source>
</reference>
<organism evidence="1 2">
    <name type="scientific">Prescottella agglutinans</name>
    <dbReference type="NCBI Taxonomy" id="1644129"/>
    <lineage>
        <taxon>Bacteria</taxon>
        <taxon>Bacillati</taxon>
        <taxon>Actinomycetota</taxon>
        <taxon>Actinomycetes</taxon>
        <taxon>Mycobacteriales</taxon>
        <taxon>Nocardiaceae</taxon>
        <taxon>Prescottella</taxon>
    </lineage>
</organism>
<evidence type="ECO:0000313" key="1">
    <source>
        <dbReference type="EMBL" id="MDH6284055.1"/>
    </source>
</evidence>
<dbReference type="Proteomes" id="UP001160334">
    <property type="component" value="Unassembled WGS sequence"/>
</dbReference>
<comment type="caution">
    <text evidence="1">The sequence shown here is derived from an EMBL/GenBank/DDBJ whole genome shotgun (WGS) entry which is preliminary data.</text>
</comment>
<proteinExistence type="predicted"/>
<dbReference type="RefSeq" id="WP_280763302.1">
    <property type="nucleotide sequence ID" value="NZ_JARXVC010000017.1"/>
</dbReference>
<gene>
    <name evidence="1" type="ORF">M2280_005306</name>
</gene>
<protein>
    <submittedName>
        <fullName evidence="1">Uncharacterized protein</fullName>
    </submittedName>
</protein>
<keyword evidence="2" id="KW-1185">Reference proteome</keyword>
<dbReference type="EMBL" id="JARXVC010000017">
    <property type="protein sequence ID" value="MDH6284055.1"/>
    <property type="molecule type" value="Genomic_DNA"/>
</dbReference>
<name>A0ABT6MIB9_9NOCA</name>
<sequence length="40" mass="3979">MTERLSAIGLAATVTAAGIAMAVALAAGEVLAATHVRSRR</sequence>
<accession>A0ABT6MIB9</accession>
<evidence type="ECO:0000313" key="2">
    <source>
        <dbReference type="Proteomes" id="UP001160334"/>
    </source>
</evidence>